<evidence type="ECO:0000313" key="2">
    <source>
        <dbReference type="EMBL" id="UTF53209.1"/>
    </source>
</evidence>
<gene>
    <name evidence="2" type="ORF">NGM29_15760</name>
</gene>
<evidence type="ECO:0000256" key="1">
    <source>
        <dbReference type="SAM" id="MobiDB-lite"/>
    </source>
</evidence>
<feature type="region of interest" description="Disordered" evidence="1">
    <location>
        <begin position="39"/>
        <end position="60"/>
    </location>
</feature>
<evidence type="ECO:0000313" key="3">
    <source>
        <dbReference type="Proteomes" id="UP001056855"/>
    </source>
</evidence>
<accession>A0A9E7NA15</accession>
<dbReference type="EMBL" id="CP100355">
    <property type="protein sequence ID" value="UTF53209.1"/>
    <property type="molecule type" value="Genomic_DNA"/>
</dbReference>
<reference evidence="2" key="1">
    <citation type="submission" date="2022-06" db="EMBL/GenBank/DDBJ databases">
        <title>Diverse halophilic archaea isolated from saline environments.</title>
        <authorList>
            <person name="Cui H.-L."/>
        </authorList>
    </citation>
    <scope>NUCLEOTIDE SEQUENCE</scope>
    <source>
        <strain evidence="2">WLHS1</strain>
    </source>
</reference>
<organism evidence="2 3">
    <name type="scientific">Natronosalvus rutilus</name>
    <dbReference type="NCBI Taxonomy" id="2953753"/>
    <lineage>
        <taxon>Archaea</taxon>
        <taxon>Methanobacteriati</taxon>
        <taxon>Methanobacteriota</taxon>
        <taxon>Stenosarchaea group</taxon>
        <taxon>Halobacteria</taxon>
        <taxon>Halobacteriales</taxon>
        <taxon>Natrialbaceae</taxon>
        <taxon>Natronosalvus</taxon>
    </lineage>
</organism>
<name>A0A9E7NA15_9EURY</name>
<dbReference type="RefSeq" id="WP_254157465.1">
    <property type="nucleotide sequence ID" value="NZ_CP100355.1"/>
</dbReference>
<dbReference type="Gene3D" id="3.20.20.120">
    <property type="entry name" value="Enolase-like C-terminal domain"/>
    <property type="match status" value="1"/>
</dbReference>
<keyword evidence="3" id="KW-1185">Reference proteome</keyword>
<dbReference type="AlphaFoldDB" id="A0A9E7NA15"/>
<dbReference type="KEGG" id="sawl:NGM29_15760"/>
<dbReference type="GeneID" id="73291532"/>
<feature type="compositionally biased region" description="Basic and acidic residues" evidence="1">
    <location>
        <begin position="46"/>
        <end position="60"/>
    </location>
</feature>
<dbReference type="SUPFAM" id="SSF51604">
    <property type="entry name" value="Enolase C-terminal domain-like"/>
    <property type="match status" value="1"/>
</dbReference>
<evidence type="ECO:0008006" key="4">
    <source>
        <dbReference type="Google" id="ProtNLM"/>
    </source>
</evidence>
<proteinExistence type="predicted"/>
<dbReference type="Proteomes" id="UP001056855">
    <property type="component" value="Chromosome"/>
</dbReference>
<protein>
    <recommendedName>
        <fullName evidence="4">Enolase</fullName>
    </recommendedName>
</protein>
<sequence>MDFDRLADLEVRIDDVELHRLERDTSSDFTRVTTEVAFTGPGSASAHEDGRAGGRGDARVTGRGEDVTYDAEEHDALHRVGLPTGEFEGEFTLASFSDRLEDLDLFPAGPPDREDFQDYRRWAFESAALDLALRQAGTSLGDALDREPKPLRFVASTRLGEPPSVDRVERLREAVPSLEFKLDPTPEWTGAVIDDLVATDAVRILDLKGQYEGTDVDVPADPVFYERVLESFPEAVIEDPGVTEETHPLLEAPKVQNRLSWDAPIHGVEDVEALPWEPRWLNVKPSRFGSLESLLETIAYCEEHGIRCYGGGQFELGVGRGQIQLLAALYYPDGPNDVAPGVYNDPEVAAELPPSPLEPPAGDERVGFQW</sequence>
<dbReference type="InterPro" id="IPR036849">
    <property type="entry name" value="Enolase-like_C_sf"/>
</dbReference>